<dbReference type="GO" id="GO:0003841">
    <property type="term" value="F:1-acylglycerol-3-phosphate O-acyltransferase activity"/>
    <property type="evidence" value="ECO:0007669"/>
    <property type="project" value="TreeGrafter"/>
</dbReference>
<sequence length="240" mass="26348">MNKRFVQRAYQPYKWIIVIPAIILNTLVMGLGCIVAVAVFGSDKADLLAQIWARIVCAITLIRVRIQGRQNYDPLSPYVVVANHKSMVDIPVIQGFTGLTIKWVMKIELKKIPVFGTACSFLGYIYVNRSSAQAAVKSIKAAKSKLSSRASVLFFAEGTRSKGDLLPFKKGAFVFAMNSGRPVLPITIKNSEQILPSNTLDLMPGTVDLIIHPPVHITNCSKAELDKKIAQIHQTVASAL</sequence>
<evidence type="ECO:0000256" key="1">
    <source>
        <dbReference type="ARBA" id="ARBA00005189"/>
    </source>
</evidence>
<dbReference type="InterPro" id="IPR002123">
    <property type="entry name" value="Plipid/glycerol_acylTrfase"/>
</dbReference>
<dbReference type="EMBL" id="PDTI01000014">
    <property type="protein sequence ID" value="PIE63178.1"/>
    <property type="molecule type" value="Genomic_DNA"/>
</dbReference>
<keyword evidence="4" id="KW-1133">Transmembrane helix</keyword>
<dbReference type="Proteomes" id="UP000231203">
    <property type="component" value="Unassembled WGS sequence"/>
</dbReference>
<dbReference type="SMART" id="SM00563">
    <property type="entry name" value="PlsC"/>
    <property type="match status" value="1"/>
</dbReference>
<dbReference type="CDD" id="cd07989">
    <property type="entry name" value="LPLAT_AGPAT-like"/>
    <property type="match status" value="1"/>
</dbReference>
<dbReference type="PANTHER" id="PTHR10434">
    <property type="entry name" value="1-ACYL-SN-GLYCEROL-3-PHOSPHATE ACYLTRANSFERASE"/>
    <property type="match status" value="1"/>
</dbReference>
<dbReference type="PANTHER" id="PTHR10434:SF66">
    <property type="entry name" value="PHOSPHOLIPID_GLYCEROL ACYLTRANSFERASE DOMAIN-CONTAINING PROTEIN"/>
    <property type="match status" value="1"/>
</dbReference>
<keyword evidence="4" id="KW-0812">Transmembrane</keyword>
<accession>A0A2G6MSU8</accession>
<dbReference type="Pfam" id="PF01553">
    <property type="entry name" value="Acyltransferase"/>
    <property type="match status" value="1"/>
</dbReference>
<feature type="domain" description="Phospholipid/glycerol acyltransferase" evidence="5">
    <location>
        <begin position="78"/>
        <end position="191"/>
    </location>
</feature>
<protein>
    <submittedName>
        <fullName evidence="6">1-acyl-sn-glycerol-3-phosphate acyltransferase</fullName>
    </submittedName>
</protein>
<dbReference type="GO" id="GO:0006654">
    <property type="term" value="P:phosphatidic acid biosynthetic process"/>
    <property type="evidence" value="ECO:0007669"/>
    <property type="project" value="TreeGrafter"/>
</dbReference>
<comment type="pathway">
    <text evidence="1">Lipid metabolism.</text>
</comment>
<dbReference type="AlphaFoldDB" id="A0A2G6MSU8"/>
<keyword evidence="2 6" id="KW-0808">Transferase</keyword>
<proteinExistence type="predicted"/>
<organism evidence="6 7">
    <name type="scientific">Desulfobacter postgatei</name>
    <dbReference type="NCBI Taxonomy" id="2293"/>
    <lineage>
        <taxon>Bacteria</taxon>
        <taxon>Pseudomonadati</taxon>
        <taxon>Thermodesulfobacteriota</taxon>
        <taxon>Desulfobacteria</taxon>
        <taxon>Desulfobacterales</taxon>
        <taxon>Desulfobacteraceae</taxon>
        <taxon>Desulfobacter</taxon>
    </lineage>
</organism>
<evidence type="ECO:0000256" key="4">
    <source>
        <dbReference type="SAM" id="Phobius"/>
    </source>
</evidence>
<keyword evidence="3 6" id="KW-0012">Acyltransferase</keyword>
<feature type="transmembrane region" description="Helical" evidence="4">
    <location>
        <begin position="12"/>
        <end position="41"/>
    </location>
</feature>
<evidence type="ECO:0000259" key="5">
    <source>
        <dbReference type="SMART" id="SM00563"/>
    </source>
</evidence>
<evidence type="ECO:0000256" key="3">
    <source>
        <dbReference type="ARBA" id="ARBA00023315"/>
    </source>
</evidence>
<evidence type="ECO:0000256" key="2">
    <source>
        <dbReference type="ARBA" id="ARBA00022679"/>
    </source>
</evidence>
<name>A0A2G6MSU8_9BACT</name>
<dbReference type="PROSITE" id="PS51257">
    <property type="entry name" value="PROKAR_LIPOPROTEIN"/>
    <property type="match status" value="1"/>
</dbReference>
<evidence type="ECO:0000313" key="7">
    <source>
        <dbReference type="Proteomes" id="UP000231203"/>
    </source>
</evidence>
<comment type="caution">
    <text evidence="6">The sequence shown here is derived from an EMBL/GenBank/DDBJ whole genome shotgun (WGS) entry which is preliminary data.</text>
</comment>
<reference evidence="6 7" key="1">
    <citation type="submission" date="2017-10" db="EMBL/GenBank/DDBJ databases">
        <title>Novel microbial diversity and functional potential in the marine mammal oral microbiome.</title>
        <authorList>
            <person name="Dudek N.K."/>
            <person name="Sun C.L."/>
            <person name="Burstein D."/>
            <person name="Kantor R.S."/>
            <person name="Aliaga Goltsman D.S."/>
            <person name="Bik E.M."/>
            <person name="Thomas B.C."/>
            <person name="Banfield J.F."/>
            <person name="Relman D.A."/>
        </authorList>
    </citation>
    <scope>NUCLEOTIDE SEQUENCE [LARGE SCALE GENOMIC DNA]</scope>
    <source>
        <strain evidence="6">DOLJORAL78_47_202</strain>
    </source>
</reference>
<gene>
    <name evidence="6" type="ORF">CSA25_01605</name>
</gene>
<dbReference type="SUPFAM" id="SSF69593">
    <property type="entry name" value="Glycerol-3-phosphate (1)-acyltransferase"/>
    <property type="match status" value="1"/>
</dbReference>
<keyword evidence="4" id="KW-0472">Membrane</keyword>
<evidence type="ECO:0000313" key="6">
    <source>
        <dbReference type="EMBL" id="PIE63178.1"/>
    </source>
</evidence>